<evidence type="ECO:0000256" key="1">
    <source>
        <dbReference type="SAM" id="SignalP"/>
    </source>
</evidence>
<proteinExistence type="predicted"/>
<feature type="chain" id="PRO_5011495541" evidence="1">
    <location>
        <begin position="18"/>
        <end position="497"/>
    </location>
</feature>
<dbReference type="AlphaFoldDB" id="A0A1G9EZR6"/>
<reference evidence="3 4" key="1">
    <citation type="submission" date="2016-10" db="EMBL/GenBank/DDBJ databases">
        <authorList>
            <person name="de Groot N.N."/>
        </authorList>
    </citation>
    <scope>NUCLEOTIDE SEQUENCE [LARGE SCALE GENOMIC DNA]</scope>
    <source>
        <strain evidence="3 4">DSM 25186</strain>
    </source>
</reference>
<evidence type="ECO:0000259" key="2">
    <source>
        <dbReference type="Pfam" id="PF18962"/>
    </source>
</evidence>
<sequence>MRKLFTLFLLLATPAFANHLLIPMDEAQTNHLKAYGVTFQTLKHRVPVYWLLNYRGGSFLLPERTELAGDLRQRQVAFEVLTDEQAKRLRTSLDNDGPETTALLLSRAPRIALYQVKGNVTGNIVESVLSYAEIPFEEIRQEDVLEGKLDQYDWVHVHHEDFTGQHGKFHLSFKDQPWYKTQYDEDQAIASQYGFANTPQLKGAVARRIRNFCQKGGFLFAMCAGTDTYDIALATEGLDVHDVMYDGDSMNTADFDRLDFTQTFAFQNFQISQDWREYEFSTIDHVMMERRVSEKNDTFQLHQFSAQLQPVAAMLTQNHQRFIKGFMGQTTAFKKTLIKPEVTVLAEPTSVEEARMIYGNYGQGHWVFLGGHDPEDYQHLVGDPDTDISQHPNSPGYRLILNNVLLASSNLVDISGTLTAYPNPAADQLHLTFSEEQTGDWHLRILDSMGKNWHKAEFERHEATQPIDLTVANLPAGIYFVEISQGRYRATQKVIKQ</sequence>
<name>A0A1G9EZR6_9BACT</name>
<keyword evidence="1" id="KW-0732">Signal</keyword>
<feature type="domain" description="Secretion system C-terminal sorting" evidence="2">
    <location>
        <begin position="421"/>
        <end position="495"/>
    </location>
</feature>
<dbReference type="Proteomes" id="UP000198510">
    <property type="component" value="Unassembled WGS sequence"/>
</dbReference>
<protein>
    <submittedName>
        <fullName evidence="3">Por secretion system C-terminal sorting domain-containing protein</fullName>
    </submittedName>
</protein>
<dbReference type="NCBIfam" id="TIGR04183">
    <property type="entry name" value="Por_Secre_tail"/>
    <property type="match status" value="1"/>
</dbReference>
<dbReference type="STRING" id="1075417.SAMN05421823_103632"/>
<evidence type="ECO:0000313" key="3">
    <source>
        <dbReference type="EMBL" id="SDK81679.1"/>
    </source>
</evidence>
<dbReference type="OrthoDB" id="617985at2"/>
<organism evidence="3 4">
    <name type="scientific">Catalinimonas alkaloidigena</name>
    <dbReference type="NCBI Taxonomy" id="1075417"/>
    <lineage>
        <taxon>Bacteria</taxon>
        <taxon>Pseudomonadati</taxon>
        <taxon>Bacteroidota</taxon>
        <taxon>Cytophagia</taxon>
        <taxon>Cytophagales</taxon>
        <taxon>Catalimonadaceae</taxon>
        <taxon>Catalinimonas</taxon>
    </lineage>
</organism>
<accession>A0A1G9EZR6</accession>
<gene>
    <name evidence="3" type="ORF">SAMN05421823_103632</name>
</gene>
<dbReference type="InterPro" id="IPR026444">
    <property type="entry name" value="Secre_tail"/>
</dbReference>
<dbReference type="Pfam" id="PF18962">
    <property type="entry name" value="Por_Secre_tail"/>
    <property type="match status" value="1"/>
</dbReference>
<dbReference type="RefSeq" id="WP_089681625.1">
    <property type="nucleotide sequence ID" value="NZ_FNFO01000003.1"/>
</dbReference>
<feature type="signal peptide" evidence="1">
    <location>
        <begin position="1"/>
        <end position="17"/>
    </location>
</feature>
<dbReference type="EMBL" id="FNFO01000003">
    <property type="protein sequence ID" value="SDK81679.1"/>
    <property type="molecule type" value="Genomic_DNA"/>
</dbReference>
<keyword evidence="4" id="KW-1185">Reference proteome</keyword>
<evidence type="ECO:0000313" key="4">
    <source>
        <dbReference type="Proteomes" id="UP000198510"/>
    </source>
</evidence>